<dbReference type="GO" id="GO:0005737">
    <property type="term" value="C:cytoplasm"/>
    <property type="evidence" value="ECO:0007669"/>
    <property type="project" value="TreeGrafter"/>
</dbReference>
<keyword evidence="2" id="KW-0812">Transmembrane</keyword>
<evidence type="ECO:0000256" key="1">
    <source>
        <dbReference type="SAM" id="MobiDB-lite"/>
    </source>
</evidence>
<gene>
    <name evidence="4" type="ORF">AZE42_06218</name>
</gene>
<dbReference type="SUPFAM" id="SSF53300">
    <property type="entry name" value="vWA-like"/>
    <property type="match status" value="1"/>
</dbReference>
<dbReference type="Gene3D" id="1.20.5.510">
    <property type="entry name" value="Single helix bin"/>
    <property type="match status" value="1"/>
</dbReference>
<dbReference type="OrthoDB" id="301415at2759"/>
<keyword evidence="3" id="KW-0732">Signal</keyword>
<feature type="signal peptide" evidence="3">
    <location>
        <begin position="1"/>
        <end position="20"/>
    </location>
</feature>
<proteinExistence type="predicted"/>
<evidence type="ECO:0008006" key="6">
    <source>
        <dbReference type="Google" id="ProtNLM"/>
    </source>
</evidence>
<keyword evidence="5" id="KW-1185">Reference proteome</keyword>
<dbReference type="InterPro" id="IPR036465">
    <property type="entry name" value="vWFA_dom_sf"/>
</dbReference>
<evidence type="ECO:0000256" key="2">
    <source>
        <dbReference type="SAM" id="Phobius"/>
    </source>
</evidence>
<evidence type="ECO:0000256" key="3">
    <source>
        <dbReference type="SAM" id="SignalP"/>
    </source>
</evidence>
<evidence type="ECO:0000313" key="4">
    <source>
        <dbReference type="EMBL" id="OJA13165.1"/>
    </source>
</evidence>
<organism evidence="4 5">
    <name type="scientific">Rhizopogon vesiculosus</name>
    <dbReference type="NCBI Taxonomy" id="180088"/>
    <lineage>
        <taxon>Eukaryota</taxon>
        <taxon>Fungi</taxon>
        <taxon>Dikarya</taxon>
        <taxon>Basidiomycota</taxon>
        <taxon>Agaricomycotina</taxon>
        <taxon>Agaricomycetes</taxon>
        <taxon>Agaricomycetidae</taxon>
        <taxon>Boletales</taxon>
        <taxon>Suillineae</taxon>
        <taxon>Rhizopogonaceae</taxon>
        <taxon>Rhizopogon</taxon>
    </lineage>
</organism>
<dbReference type="EMBL" id="LVVM01004337">
    <property type="protein sequence ID" value="OJA13165.1"/>
    <property type="molecule type" value="Genomic_DNA"/>
</dbReference>
<name>A0A1J8PWC6_9AGAM</name>
<feature type="transmembrane region" description="Helical" evidence="2">
    <location>
        <begin position="116"/>
        <end position="141"/>
    </location>
</feature>
<feature type="region of interest" description="Disordered" evidence="1">
    <location>
        <begin position="146"/>
        <end position="165"/>
    </location>
</feature>
<reference evidence="4 5" key="1">
    <citation type="submission" date="2016-03" db="EMBL/GenBank/DDBJ databases">
        <title>Comparative genomics of the ectomycorrhizal sister species Rhizopogon vinicolor and Rhizopogon vesiculosus (Basidiomycota: Boletales) reveals a divergence of the mating type B locus.</title>
        <authorList>
            <person name="Mujic A.B."/>
            <person name="Kuo A."/>
            <person name="Tritt A."/>
            <person name="Lipzen A."/>
            <person name="Chen C."/>
            <person name="Johnson J."/>
            <person name="Sharma A."/>
            <person name="Barry K."/>
            <person name="Grigoriev I.V."/>
            <person name="Spatafora J.W."/>
        </authorList>
    </citation>
    <scope>NUCLEOTIDE SEQUENCE [LARGE SCALE GENOMIC DNA]</scope>
    <source>
        <strain evidence="4 5">AM-OR11-056</strain>
    </source>
</reference>
<dbReference type="AlphaFoldDB" id="A0A1J8PWC6"/>
<keyword evidence="2" id="KW-1133">Transmembrane helix</keyword>
<dbReference type="Gene3D" id="3.40.50.410">
    <property type="entry name" value="von Willebrand factor, type A domain"/>
    <property type="match status" value="1"/>
</dbReference>
<dbReference type="PANTHER" id="PTHR47763">
    <property type="entry name" value="ALPHA-PROTEIN KINASE VWKA"/>
    <property type="match status" value="1"/>
</dbReference>
<feature type="chain" id="PRO_5012566209" description="VWFA domain-containing protein" evidence="3">
    <location>
        <begin position="21"/>
        <end position="584"/>
    </location>
</feature>
<sequence length="584" mass="61433">MNSSWAGYNLLSACMLCASSSPSLVSWSEWTANCPANLTSTSTYFPSYAGVTLPSNTSIPCYAGYDPQSWPNGTFNEATASSIAATSNPDLTGAAGSCNSSLASTSSSASTHKTPVGAIVGGVVGGILLLLLLCCCVAFAIRHRRRRTPESSPETANSSWNSVNGSAKNADLVAPRISLSLSDHASKSSPIDSIEEKRPVVTAAPVSVVDGPLQLRPAQAAPSSDSGIVAMAGEHTIGDIGTGAGARGASMGADCGELVSERAEAPPRLLPPPSINPGIVDVVSEHTGSDYGSVISIRDTDTEAATPEAERVGNILAQLYIEDSRSTDVVHDPEPSHAANLLTVSKAEAEKVQALLDSEARMITPSGYGVPRSSSLSVEAKKGLVSADMVKRVVYTYLMDPTAMQTSRMGGLKLDLLFIQDLTGSQQPYIDNVKASINTICSEIRRSDCMKSSRPGDLRVAFIGFRDHPPQDQSFVTRDWDFASDITQIYANLGSLPGAEGGGDGPEAVTAALDRALRMRWRDDCNKVAVLISDAPPHGIGSQGDYWPDGVPGGQNLFLLVIDSGVLNSCTFQFRTLLTWRGKC</sequence>
<dbReference type="Proteomes" id="UP000183567">
    <property type="component" value="Unassembled WGS sequence"/>
</dbReference>
<keyword evidence="2" id="KW-0472">Membrane</keyword>
<dbReference type="STRING" id="180088.A0A1J8PWC6"/>
<protein>
    <recommendedName>
        <fullName evidence="6">VWFA domain-containing protein</fullName>
    </recommendedName>
</protein>
<dbReference type="InterPro" id="IPR052969">
    <property type="entry name" value="Thr-specific_kinase-like"/>
</dbReference>
<dbReference type="PANTHER" id="PTHR47763:SF1">
    <property type="entry name" value="DUF659 DOMAIN-CONTAINING PROTEIN"/>
    <property type="match status" value="1"/>
</dbReference>
<comment type="caution">
    <text evidence="4">The sequence shown here is derived from an EMBL/GenBank/DDBJ whole genome shotgun (WGS) entry which is preliminary data.</text>
</comment>
<evidence type="ECO:0000313" key="5">
    <source>
        <dbReference type="Proteomes" id="UP000183567"/>
    </source>
</evidence>
<accession>A0A1J8PWC6</accession>
<dbReference type="GO" id="GO:0004674">
    <property type="term" value="F:protein serine/threonine kinase activity"/>
    <property type="evidence" value="ECO:0007669"/>
    <property type="project" value="TreeGrafter"/>
</dbReference>
<dbReference type="CDD" id="cd00198">
    <property type="entry name" value="vWFA"/>
    <property type="match status" value="1"/>
</dbReference>
<feature type="compositionally biased region" description="Polar residues" evidence="1">
    <location>
        <begin position="150"/>
        <end position="165"/>
    </location>
</feature>